<keyword evidence="2" id="KW-1185">Reference proteome</keyword>
<accession>A0A3M7SXU5</accession>
<dbReference type="Proteomes" id="UP000276133">
    <property type="component" value="Unassembled WGS sequence"/>
</dbReference>
<dbReference type="EMBL" id="REGN01000643">
    <property type="protein sequence ID" value="RNA40410.1"/>
    <property type="molecule type" value="Genomic_DNA"/>
</dbReference>
<gene>
    <name evidence="1" type="ORF">BpHYR1_009826</name>
</gene>
<dbReference type="AlphaFoldDB" id="A0A3M7SXU5"/>
<dbReference type="OrthoDB" id="10219817at2759"/>
<evidence type="ECO:0000313" key="2">
    <source>
        <dbReference type="Proteomes" id="UP000276133"/>
    </source>
</evidence>
<protein>
    <submittedName>
        <fullName evidence="1">Uncharacterized protein</fullName>
    </submittedName>
</protein>
<evidence type="ECO:0000313" key="1">
    <source>
        <dbReference type="EMBL" id="RNA40410.1"/>
    </source>
</evidence>
<sequence length="510" mass="58017">MNILYSCNKIDSCSHQLIYSQNFHSSSSYIGVFPLSKGYNSFSFSPTSVKKGQILKFQTSVPNHLLIDNSDDSLPSDYYYNGTTLVKINESINSRFLFNVITDTNFYKELIPVARTHSNLLNDTFQVFGLYAWFSGSNLELTRYYNVTNVRGLDIHCSDDIFDLLVNCSLIAFSRFIFENILIDYDNRTTQINFTGSQQNFYGTPMSTNVFTHKTNASFYLLLNSEIKINSSLVGFEFNAANSGEIIIKLFEFSVCGDKTSCGFYFSRNFDTQPTYSVVKRWTIFLEEGINKISLNSSFGLKKGWMFMLDAKSTASLYIDTNQTLGFNDYAVSSIKSGTVKQLGVIEPIDNLKYSRVQFNVITDTDYFYQIIPLSLQFEKSGYFNISANLNFSKHPTFQTILVSNNQFLDIFCGNSKKTFNNTINCTVIYASQFYKDSITFDGDIYNYTNDPISFFGSDLSQLDINELVTTDKIGYFILPNTEFKFDADLTGFEIIAAKIGEIRISVSRI</sequence>
<organism evidence="1 2">
    <name type="scientific">Brachionus plicatilis</name>
    <name type="common">Marine rotifer</name>
    <name type="synonym">Brachionus muelleri</name>
    <dbReference type="NCBI Taxonomy" id="10195"/>
    <lineage>
        <taxon>Eukaryota</taxon>
        <taxon>Metazoa</taxon>
        <taxon>Spiralia</taxon>
        <taxon>Gnathifera</taxon>
        <taxon>Rotifera</taxon>
        <taxon>Eurotatoria</taxon>
        <taxon>Monogononta</taxon>
        <taxon>Pseudotrocha</taxon>
        <taxon>Ploima</taxon>
        <taxon>Brachionidae</taxon>
        <taxon>Brachionus</taxon>
    </lineage>
</organism>
<comment type="caution">
    <text evidence="1">The sequence shown here is derived from an EMBL/GenBank/DDBJ whole genome shotgun (WGS) entry which is preliminary data.</text>
</comment>
<proteinExistence type="predicted"/>
<reference evidence="1 2" key="1">
    <citation type="journal article" date="2018" name="Sci. Rep.">
        <title>Genomic signatures of local adaptation to the degree of environmental predictability in rotifers.</title>
        <authorList>
            <person name="Franch-Gras L."/>
            <person name="Hahn C."/>
            <person name="Garcia-Roger E.M."/>
            <person name="Carmona M.J."/>
            <person name="Serra M."/>
            <person name="Gomez A."/>
        </authorList>
    </citation>
    <scope>NUCLEOTIDE SEQUENCE [LARGE SCALE GENOMIC DNA]</scope>
    <source>
        <strain evidence="1">HYR1</strain>
    </source>
</reference>
<name>A0A3M7SXU5_BRAPC</name>